<dbReference type="PANTHER" id="PTHR14209:SF20">
    <property type="entry name" value="OS09G0121900 PROTEIN"/>
    <property type="match status" value="1"/>
</dbReference>
<dbReference type="InterPro" id="IPR001087">
    <property type="entry name" value="GDSL"/>
</dbReference>
<dbReference type="AlphaFoldDB" id="A0A8T0SCU3"/>
<evidence type="ECO:0000313" key="3">
    <source>
        <dbReference type="EMBL" id="KAG2594898.1"/>
    </source>
</evidence>
<evidence type="ECO:0000256" key="2">
    <source>
        <dbReference type="SAM" id="MobiDB-lite"/>
    </source>
</evidence>
<accession>A0A8T0SCU3</accession>
<feature type="compositionally biased region" description="Low complexity" evidence="2">
    <location>
        <begin position="118"/>
        <end position="131"/>
    </location>
</feature>
<feature type="region of interest" description="Disordered" evidence="2">
    <location>
        <begin position="65"/>
        <end position="84"/>
    </location>
</feature>
<dbReference type="Gene3D" id="3.40.50.1110">
    <property type="entry name" value="SGNH hydrolase"/>
    <property type="match status" value="1"/>
</dbReference>
<dbReference type="Proteomes" id="UP000823388">
    <property type="component" value="Chromosome 5K"/>
</dbReference>
<feature type="region of interest" description="Disordered" evidence="2">
    <location>
        <begin position="111"/>
        <end position="161"/>
    </location>
</feature>
<reference evidence="3" key="1">
    <citation type="submission" date="2020-05" db="EMBL/GenBank/DDBJ databases">
        <title>WGS assembly of Panicum virgatum.</title>
        <authorList>
            <person name="Lovell J.T."/>
            <person name="Jenkins J."/>
            <person name="Shu S."/>
            <person name="Juenger T.E."/>
            <person name="Schmutz J."/>
        </authorList>
    </citation>
    <scope>NUCLEOTIDE SEQUENCE</scope>
    <source>
        <strain evidence="3">AP13</strain>
    </source>
</reference>
<dbReference type="SUPFAM" id="SSF52266">
    <property type="entry name" value="SGNH hydrolase"/>
    <property type="match status" value="1"/>
</dbReference>
<evidence type="ECO:0008006" key="5">
    <source>
        <dbReference type="Google" id="ProtNLM"/>
    </source>
</evidence>
<organism evidence="3 4">
    <name type="scientific">Panicum virgatum</name>
    <name type="common">Blackwell switchgrass</name>
    <dbReference type="NCBI Taxonomy" id="38727"/>
    <lineage>
        <taxon>Eukaryota</taxon>
        <taxon>Viridiplantae</taxon>
        <taxon>Streptophyta</taxon>
        <taxon>Embryophyta</taxon>
        <taxon>Tracheophyta</taxon>
        <taxon>Spermatophyta</taxon>
        <taxon>Magnoliopsida</taxon>
        <taxon>Liliopsida</taxon>
        <taxon>Poales</taxon>
        <taxon>Poaceae</taxon>
        <taxon>PACMAD clade</taxon>
        <taxon>Panicoideae</taxon>
        <taxon>Panicodae</taxon>
        <taxon>Paniceae</taxon>
        <taxon>Panicinae</taxon>
        <taxon>Panicum</taxon>
        <taxon>Panicum sect. Hiantes</taxon>
    </lineage>
</organism>
<gene>
    <name evidence="3" type="ORF">PVAP13_5KG031901</name>
</gene>
<dbReference type="GO" id="GO:0016788">
    <property type="term" value="F:hydrolase activity, acting on ester bonds"/>
    <property type="evidence" value="ECO:0007669"/>
    <property type="project" value="InterPro"/>
</dbReference>
<evidence type="ECO:0000256" key="1">
    <source>
        <dbReference type="ARBA" id="ARBA00008668"/>
    </source>
</evidence>
<dbReference type="Pfam" id="PF00657">
    <property type="entry name" value="Lipase_GDSL"/>
    <property type="match status" value="1"/>
</dbReference>
<dbReference type="InterPro" id="IPR045136">
    <property type="entry name" value="Iah1-like"/>
</dbReference>
<feature type="compositionally biased region" description="Low complexity" evidence="2">
    <location>
        <begin position="140"/>
        <end position="156"/>
    </location>
</feature>
<name>A0A8T0SCU3_PANVG</name>
<comment type="caution">
    <text evidence="3">The sequence shown here is derived from an EMBL/GenBank/DDBJ whole genome shotgun (WGS) entry which is preliminary data.</text>
</comment>
<dbReference type="EMBL" id="CM029045">
    <property type="protein sequence ID" value="KAG2594898.1"/>
    <property type="molecule type" value="Genomic_DNA"/>
</dbReference>
<comment type="similarity">
    <text evidence="1">Belongs to the 'GDSL' lipolytic enzyme family.</text>
</comment>
<dbReference type="InterPro" id="IPR036514">
    <property type="entry name" value="SGNH_hydro_sf"/>
</dbReference>
<protein>
    <recommendedName>
        <fullName evidence="5">SGNH hydrolase-type esterase domain-containing protein</fullName>
    </recommendedName>
</protein>
<evidence type="ECO:0000313" key="4">
    <source>
        <dbReference type="Proteomes" id="UP000823388"/>
    </source>
</evidence>
<feature type="compositionally biased region" description="Low complexity" evidence="2">
    <location>
        <begin position="65"/>
        <end position="80"/>
    </location>
</feature>
<sequence>MLVGANDSPAGQDASQIKLLVTASPKIPSHPDHTLPTRARALGSRSSPASDPPCARGWCFSATPSPSSPSGPADGGPLSPTTSPARRTWCCAASAGTTRGGCSRCCRGPWRARRTRRPSPSSSAPTTPRCPTRCRRTRTCRSTSTIPTSAPSAATSRFDGPPLRSYSSLRAPVYEPARIRDIYGVDDPSRQAERTNEAAGSYAQACMSVAKELGYPVIDIWTKMQEFPDWQTSALSMDNISTPQCSDGLHFSPAGNKILFDEVVKTLASIGFSKESLPSIVLKAVRRTPSKVGRLDA</sequence>
<keyword evidence="4" id="KW-1185">Reference proteome</keyword>
<feature type="region of interest" description="Disordered" evidence="2">
    <location>
        <begin position="1"/>
        <end position="51"/>
    </location>
</feature>
<proteinExistence type="inferred from homology"/>
<dbReference type="PANTHER" id="PTHR14209">
    <property type="entry name" value="ISOAMYL ACETATE-HYDROLYZING ESTERASE 1"/>
    <property type="match status" value="1"/>
</dbReference>